<protein>
    <submittedName>
        <fullName evidence="1">Uncharacterized protein</fullName>
    </submittedName>
</protein>
<proteinExistence type="predicted"/>
<accession>A0ACD4AK10</accession>
<dbReference type="EMBL" id="CP077823">
    <property type="protein sequence ID" value="USB40025.1"/>
    <property type="molecule type" value="Genomic_DNA"/>
</dbReference>
<keyword evidence="2" id="KW-1185">Reference proteome</keyword>
<evidence type="ECO:0000313" key="1">
    <source>
        <dbReference type="EMBL" id="USB40025.1"/>
    </source>
</evidence>
<sequence length="100" mass="11701">MAISKKDIICEYALSSLNDVASFAKFVSYAEDLVQLNELFRDEQSKEDYQQIWFELEIINALALSEWESEGCPADWQARWELDYKQDACHVMDELLNTLK</sequence>
<evidence type="ECO:0000313" key="2">
    <source>
        <dbReference type="Proteomes" id="UP001057074"/>
    </source>
</evidence>
<dbReference type="Proteomes" id="UP001057074">
    <property type="component" value="Chromosome"/>
</dbReference>
<reference evidence="1" key="1">
    <citation type="journal article" date="2022" name="Environ. Microbiol.">
        <title>Transmission of Klebsiella strains and plasmids within and between grey-headed flying fox colonies.</title>
        <authorList>
            <person name="Vezina B."/>
            <person name="Judd L.M."/>
            <person name="McDougall F.K."/>
            <person name="Boardman W.S.J."/>
            <person name="Power M.L."/>
            <person name="Hawkey J."/>
            <person name="Brisse S."/>
            <person name="Monk J.M."/>
            <person name="Holt K.E."/>
            <person name="Wyres K.L."/>
        </authorList>
    </citation>
    <scope>NUCLEOTIDE SEQUENCE</scope>
    <source>
        <strain evidence="1">FF1019</strain>
    </source>
</reference>
<organism evidence="1 2">
    <name type="scientific">Klebsiella africana</name>
    <dbReference type="NCBI Taxonomy" id="2489010"/>
    <lineage>
        <taxon>Bacteria</taxon>
        <taxon>Pseudomonadati</taxon>
        <taxon>Pseudomonadota</taxon>
        <taxon>Gammaproteobacteria</taxon>
        <taxon>Enterobacterales</taxon>
        <taxon>Enterobacteriaceae</taxon>
        <taxon>Klebsiella/Raoultella group</taxon>
        <taxon>Klebsiella</taxon>
    </lineage>
</organism>
<name>A0ACD4AK10_9ENTR</name>
<gene>
    <name evidence="1" type="ORF">KU660_18730</name>
</gene>